<reference evidence="2" key="1">
    <citation type="journal article" date="2017" name="Nature">
        <title>The sunflower genome provides insights into oil metabolism, flowering and Asterid evolution.</title>
        <authorList>
            <person name="Badouin H."/>
            <person name="Gouzy J."/>
            <person name="Grassa C.J."/>
            <person name="Murat F."/>
            <person name="Staton S.E."/>
            <person name="Cottret L."/>
            <person name="Lelandais-Briere C."/>
            <person name="Owens G.L."/>
            <person name="Carrere S."/>
            <person name="Mayjonade B."/>
            <person name="Legrand L."/>
            <person name="Gill N."/>
            <person name="Kane N.C."/>
            <person name="Bowers J.E."/>
            <person name="Hubner S."/>
            <person name="Bellec A."/>
            <person name="Berard A."/>
            <person name="Berges H."/>
            <person name="Blanchet N."/>
            <person name="Boniface M.C."/>
            <person name="Brunel D."/>
            <person name="Catrice O."/>
            <person name="Chaidir N."/>
            <person name="Claudel C."/>
            <person name="Donnadieu C."/>
            <person name="Faraut T."/>
            <person name="Fievet G."/>
            <person name="Helmstetter N."/>
            <person name="King M."/>
            <person name="Knapp S.J."/>
            <person name="Lai Z."/>
            <person name="Le Paslier M.C."/>
            <person name="Lippi Y."/>
            <person name="Lorenzon L."/>
            <person name="Mandel J.R."/>
            <person name="Marage G."/>
            <person name="Marchand G."/>
            <person name="Marquand E."/>
            <person name="Bret-Mestries E."/>
            <person name="Morien E."/>
            <person name="Nambeesan S."/>
            <person name="Nguyen T."/>
            <person name="Pegot-Espagnet P."/>
            <person name="Pouilly N."/>
            <person name="Raftis F."/>
            <person name="Sallet E."/>
            <person name="Schiex T."/>
            <person name="Thomas J."/>
            <person name="Vandecasteele C."/>
            <person name="Vares D."/>
            <person name="Vear F."/>
            <person name="Vautrin S."/>
            <person name="Crespi M."/>
            <person name="Mangin B."/>
            <person name="Burke J.M."/>
            <person name="Salse J."/>
            <person name="Munos S."/>
            <person name="Vincourt P."/>
            <person name="Rieseberg L.H."/>
            <person name="Langlade N.B."/>
        </authorList>
    </citation>
    <scope>NUCLEOTIDE SEQUENCE</scope>
    <source>
        <tissue evidence="2">Leaves</tissue>
    </source>
</reference>
<feature type="region of interest" description="Disordered" evidence="1">
    <location>
        <begin position="96"/>
        <end position="168"/>
    </location>
</feature>
<organism evidence="2 3">
    <name type="scientific">Helianthus annuus</name>
    <name type="common">Common sunflower</name>
    <dbReference type="NCBI Taxonomy" id="4232"/>
    <lineage>
        <taxon>Eukaryota</taxon>
        <taxon>Viridiplantae</taxon>
        <taxon>Streptophyta</taxon>
        <taxon>Embryophyta</taxon>
        <taxon>Tracheophyta</taxon>
        <taxon>Spermatophyta</taxon>
        <taxon>Magnoliopsida</taxon>
        <taxon>eudicotyledons</taxon>
        <taxon>Gunneridae</taxon>
        <taxon>Pentapetalae</taxon>
        <taxon>asterids</taxon>
        <taxon>campanulids</taxon>
        <taxon>Asterales</taxon>
        <taxon>Asteraceae</taxon>
        <taxon>Asteroideae</taxon>
        <taxon>Heliantheae alliance</taxon>
        <taxon>Heliantheae</taxon>
        <taxon>Helianthus</taxon>
    </lineage>
</organism>
<dbReference type="PANTHER" id="PTHR34222:SF99">
    <property type="entry name" value="PROTEIN, PUTATIVE-RELATED"/>
    <property type="match status" value="1"/>
</dbReference>
<comment type="caution">
    <text evidence="2">The sequence shown here is derived from an EMBL/GenBank/DDBJ whole genome shotgun (WGS) entry which is preliminary data.</text>
</comment>
<proteinExistence type="predicted"/>
<reference evidence="2" key="2">
    <citation type="submission" date="2020-06" db="EMBL/GenBank/DDBJ databases">
        <title>Helianthus annuus Genome sequencing and assembly Release 2.</title>
        <authorList>
            <person name="Gouzy J."/>
            <person name="Langlade N."/>
            <person name="Munos S."/>
        </authorList>
    </citation>
    <scope>NUCLEOTIDE SEQUENCE</scope>
    <source>
        <tissue evidence="2">Leaves</tissue>
    </source>
</reference>
<dbReference type="AlphaFoldDB" id="A0A9K3EDW1"/>
<evidence type="ECO:0000313" key="2">
    <source>
        <dbReference type="EMBL" id="KAF5771335.1"/>
    </source>
</evidence>
<sequence>MQFLMGLDDIYQPVRTNLLTREPLPTVKVAFSIVSREESHRNSSTGTKSQNVSFVAKGSQSFDQRKKEFRGPNPNFKCTHCNKLGHTNDRCYELVGYPPGFKKKPGGQSGKSGSNNRSNVSSVSAPSLSPFTPEQVAKLLSLVGEKTSSDPQGSNMGGFEIRENPGDW</sequence>
<name>A0A9K3EDW1_HELAN</name>
<protein>
    <submittedName>
        <fullName evidence="2">Transcription factor interactor and regulator CCHC(Zn) family</fullName>
    </submittedName>
</protein>
<evidence type="ECO:0000313" key="3">
    <source>
        <dbReference type="Proteomes" id="UP000215914"/>
    </source>
</evidence>
<evidence type="ECO:0000256" key="1">
    <source>
        <dbReference type="SAM" id="MobiDB-lite"/>
    </source>
</evidence>
<gene>
    <name evidence="2" type="ORF">HanXRQr2_Chr14g0669421</name>
</gene>
<dbReference type="Gramene" id="mRNA:HanXRQr2_Chr14g0669421">
    <property type="protein sequence ID" value="mRNA:HanXRQr2_Chr14g0669421"/>
    <property type="gene ID" value="HanXRQr2_Chr14g0669421"/>
</dbReference>
<keyword evidence="3" id="KW-1185">Reference proteome</keyword>
<accession>A0A9K3EDW1</accession>
<dbReference type="EMBL" id="MNCJ02000329">
    <property type="protein sequence ID" value="KAF5771335.1"/>
    <property type="molecule type" value="Genomic_DNA"/>
</dbReference>
<dbReference type="PANTHER" id="PTHR34222">
    <property type="entry name" value="GAG_PRE-INTEGRS DOMAIN-CONTAINING PROTEIN"/>
    <property type="match status" value="1"/>
</dbReference>
<feature type="compositionally biased region" description="Low complexity" evidence="1">
    <location>
        <begin position="111"/>
        <end position="130"/>
    </location>
</feature>
<dbReference type="Proteomes" id="UP000215914">
    <property type="component" value="Unassembled WGS sequence"/>
</dbReference>